<gene>
    <name evidence="5" type="ORF">AOZ06_38220</name>
</gene>
<dbReference type="PROSITE" id="PS51118">
    <property type="entry name" value="HTH_HXLR"/>
    <property type="match status" value="1"/>
</dbReference>
<dbReference type="SUPFAM" id="SSF46785">
    <property type="entry name" value="Winged helix' DNA-binding domain"/>
    <property type="match status" value="1"/>
</dbReference>
<evidence type="ECO:0000256" key="3">
    <source>
        <dbReference type="ARBA" id="ARBA00023163"/>
    </source>
</evidence>
<dbReference type="Pfam" id="PF01638">
    <property type="entry name" value="HxlR"/>
    <property type="match status" value="1"/>
</dbReference>
<dbReference type="Proteomes" id="UP000063699">
    <property type="component" value="Chromosome"/>
</dbReference>
<dbReference type="EMBL" id="CP012752">
    <property type="protein sequence ID" value="ALG11932.1"/>
    <property type="molecule type" value="Genomic_DNA"/>
</dbReference>
<dbReference type="AlphaFoldDB" id="A0A0N9I0X6"/>
<dbReference type="KEGG" id="kphy:AOZ06_38220"/>
<name>A0A0N9I0X6_9PSEU</name>
<evidence type="ECO:0000313" key="5">
    <source>
        <dbReference type="EMBL" id="ALG11932.1"/>
    </source>
</evidence>
<evidence type="ECO:0000313" key="6">
    <source>
        <dbReference type="Proteomes" id="UP000063699"/>
    </source>
</evidence>
<keyword evidence="1" id="KW-0805">Transcription regulation</keyword>
<reference evidence="5 6" key="1">
    <citation type="submission" date="2015-07" db="EMBL/GenBank/DDBJ databases">
        <title>Genome sequencing of Kibdelosporangium phytohabitans.</title>
        <authorList>
            <person name="Qin S."/>
            <person name="Xing K."/>
        </authorList>
    </citation>
    <scope>NUCLEOTIDE SEQUENCE [LARGE SCALE GENOMIC DNA]</scope>
    <source>
        <strain evidence="5 6">KLBMP1111</strain>
    </source>
</reference>
<keyword evidence="6" id="KW-1185">Reference proteome</keyword>
<dbReference type="PANTHER" id="PTHR33204:SF18">
    <property type="entry name" value="TRANSCRIPTIONAL REGULATORY PROTEIN"/>
    <property type="match status" value="1"/>
</dbReference>
<feature type="domain" description="HTH hxlR-type" evidence="4">
    <location>
        <begin position="18"/>
        <end position="116"/>
    </location>
</feature>
<keyword evidence="2" id="KW-0238">DNA-binding</keyword>
<dbReference type="InterPro" id="IPR036390">
    <property type="entry name" value="WH_DNA-bd_sf"/>
</dbReference>
<sequence length="126" mass="13911">MLAWLPDGRPADVYSAPCPSRQVLDRIADKWTALIVGCLSTGTKRYSEIRHAIDGISEKMLTQTLRSLERDGLLTRATHPTVPAKVEYTLTGLGQTLGVPLAAIRDWAEVHINEVNDARARYDGEP</sequence>
<dbReference type="InterPro" id="IPR002577">
    <property type="entry name" value="HTH_HxlR"/>
</dbReference>
<dbReference type="Gene3D" id="1.10.10.10">
    <property type="entry name" value="Winged helix-like DNA-binding domain superfamily/Winged helix DNA-binding domain"/>
    <property type="match status" value="1"/>
</dbReference>
<evidence type="ECO:0000256" key="2">
    <source>
        <dbReference type="ARBA" id="ARBA00023125"/>
    </source>
</evidence>
<dbReference type="GO" id="GO:0003677">
    <property type="term" value="F:DNA binding"/>
    <property type="evidence" value="ECO:0007669"/>
    <property type="project" value="UniProtKB-KW"/>
</dbReference>
<keyword evidence="3" id="KW-0804">Transcription</keyword>
<dbReference type="STRING" id="860235.AOZ06_38220"/>
<dbReference type="InterPro" id="IPR036388">
    <property type="entry name" value="WH-like_DNA-bd_sf"/>
</dbReference>
<dbReference type="PANTHER" id="PTHR33204">
    <property type="entry name" value="TRANSCRIPTIONAL REGULATOR, MARR FAMILY"/>
    <property type="match status" value="1"/>
</dbReference>
<protein>
    <submittedName>
        <fullName evidence="5">HxlR family transcriptional regulator</fullName>
    </submittedName>
</protein>
<accession>A0A0N9I0X6</accession>
<proteinExistence type="predicted"/>
<evidence type="ECO:0000256" key="1">
    <source>
        <dbReference type="ARBA" id="ARBA00023015"/>
    </source>
</evidence>
<evidence type="ECO:0000259" key="4">
    <source>
        <dbReference type="PROSITE" id="PS51118"/>
    </source>
</evidence>
<organism evidence="5 6">
    <name type="scientific">Kibdelosporangium phytohabitans</name>
    <dbReference type="NCBI Taxonomy" id="860235"/>
    <lineage>
        <taxon>Bacteria</taxon>
        <taxon>Bacillati</taxon>
        <taxon>Actinomycetota</taxon>
        <taxon>Actinomycetes</taxon>
        <taxon>Pseudonocardiales</taxon>
        <taxon>Pseudonocardiaceae</taxon>
        <taxon>Kibdelosporangium</taxon>
    </lineage>
</organism>